<dbReference type="InterPro" id="IPR022496">
    <property type="entry name" value="T6A_TsaB"/>
</dbReference>
<proteinExistence type="predicted"/>
<accession>A0A0W8FU81</accession>
<dbReference type="InterPro" id="IPR000905">
    <property type="entry name" value="Gcp-like_dom"/>
</dbReference>
<dbReference type="InterPro" id="IPR043129">
    <property type="entry name" value="ATPase_NBD"/>
</dbReference>
<dbReference type="SUPFAM" id="SSF53067">
    <property type="entry name" value="Actin-like ATPase domain"/>
    <property type="match status" value="2"/>
</dbReference>
<dbReference type="AlphaFoldDB" id="A0A0W8FU81"/>
<organism evidence="2">
    <name type="scientific">hydrocarbon metagenome</name>
    <dbReference type="NCBI Taxonomy" id="938273"/>
    <lineage>
        <taxon>unclassified sequences</taxon>
        <taxon>metagenomes</taxon>
        <taxon>ecological metagenomes</taxon>
    </lineage>
</organism>
<sequence length="228" mass="24673">MLTLAFDTSFKTAAVAILRDNLVLYDNIIDVDLNHSEVLLPAIDQACLQTGTKIAEVDLFACTIGPGSFTGLRIGASTLKGFMLATGKPAVGVSSLMAIALNAGKSSNIICSVMDAGRGQVYVAYFRYNQKGLMEQIGADKIVNPADIDPDCKREVIFVGEGAIKYADIIRGKNEKNIFVASKDQQYIRASSVGILGIEKFNRNEVLDSETFVPVYLRSADAHPKKLF</sequence>
<dbReference type="GO" id="GO:0002949">
    <property type="term" value="P:tRNA threonylcarbamoyladenosine modification"/>
    <property type="evidence" value="ECO:0007669"/>
    <property type="project" value="InterPro"/>
</dbReference>
<dbReference type="PANTHER" id="PTHR11735:SF11">
    <property type="entry name" value="TRNA THREONYLCARBAMOYLADENOSINE BIOSYNTHESIS PROTEIN TSAB"/>
    <property type="match status" value="1"/>
</dbReference>
<feature type="domain" description="Gcp-like" evidence="1">
    <location>
        <begin position="34"/>
        <end position="223"/>
    </location>
</feature>
<dbReference type="NCBIfam" id="TIGR03725">
    <property type="entry name" value="T6A_YeaZ"/>
    <property type="match status" value="1"/>
</dbReference>
<reference evidence="2" key="1">
    <citation type="journal article" date="2015" name="Proc. Natl. Acad. Sci. U.S.A.">
        <title>Networks of energetic and metabolic interactions define dynamics in microbial communities.</title>
        <authorList>
            <person name="Embree M."/>
            <person name="Liu J.K."/>
            <person name="Al-Bassam M.M."/>
            <person name="Zengler K."/>
        </authorList>
    </citation>
    <scope>NUCLEOTIDE SEQUENCE</scope>
</reference>
<dbReference type="GO" id="GO:0005829">
    <property type="term" value="C:cytosol"/>
    <property type="evidence" value="ECO:0007669"/>
    <property type="project" value="TreeGrafter"/>
</dbReference>
<name>A0A0W8FU81_9ZZZZ</name>
<dbReference type="Gene3D" id="3.30.420.40">
    <property type="match status" value="2"/>
</dbReference>
<dbReference type="PANTHER" id="PTHR11735">
    <property type="entry name" value="TRNA N6-ADENOSINE THREONYLCARBAMOYLTRANSFERASE"/>
    <property type="match status" value="1"/>
</dbReference>
<evidence type="ECO:0000313" key="2">
    <source>
        <dbReference type="EMBL" id="KUG24406.1"/>
    </source>
</evidence>
<dbReference type="EMBL" id="LNQE01000849">
    <property type="protein sequence ID" value="KUG24406.1"/>
    <property type="molecule type" value="Genomic_DNA"/>
</dbReference>
<dbReference type="Pfam" id="PF00814">
    <property type="entry name" value="TsaD"/>
    <property type="match status" value="1"/>
</dbReference>
<dbReference type="CDD" id="cd24032">
    <property type="entry name" value="ASKHA_NBD_TsaB"/>
    <property type="match status" value="1"/>
</dbReference>
<protein>
    <recommendedName>
        <fullName evidence="1">Gcp-like domain-containing protein</fullName>
    </recommendedName>
</protein>
<comment type="caution">
    <text evidence="2">The sequence shown here is derived from an EMBL/GenBank/DDBJ whole genome shotgun (WGS) entry which is preliminary data.</text>
</comment>
<gene>
    <name evidence="2" type="ORF">ASZ90_005783</name>
</gene>
<evidence type="ECO:0000259" key="1">
    <source>
        <dbReference type="Pfam" id="PF00814"/>
    </source>
</evidence>